<dbReference type="PROSITE" id="PS51257">
    <property type="entry name" value="PROKAR_LIPOPROTEIN"/>
    <property type="match status" value="1"/>
</dbReference>
<dbReference type="Gene3D" id="2.40.128.270">
    <property type="match status" value="1"/>
</dbReference>
<reference evidence="3" key="1">
    <citation type="journal article" date="2019" name="Int. J. Syst. Evol. Microbiol.">
        <title>The Global Catalogue of Microorganisms (GCM) 10K type strain sequencing project: providing services to taxonomists for standard genome sequencing and annotation.</title>
        <authorList>
            <consortium name="The Broad Institute Genomics Platform"/>
            <consortium name="The Broad Institute Genome Sequencing Center for Infectious Disease"/>
            <person name="Wu L."/>
            <person name="Ma J."/>
        </authorList>
    </citation>
    <scope>NUCLEOTIDE SEQUENCE [LARGE SCALE GENOMIC DNA]</scope>
    <source>
        <strain evidence="3">CGMCC 1.15795</strain>
    </source>
</reference>
<dbReference type="InterPro" id="IPR053147">
    <property type="entry name" value="Hsp_HslJ-like"/>
</dbReference>
<comment type="caution">
    <text evidence="2">The sequence shown here is derived from an EMBL/GenBank/DDBJ whole genome shotgun (WGS) entry which is preliminary data.</text>
</comment>
<proteinExistence type="predicted"/>
<feature type="domain" description="DUF306" evidence="1">
    <location>
        <begin position="39"/>
        <end position="137"/>
    </location>
</feature>
<gene>
    <name evidence="2" type="ORF">ACFSDX_19385</name>
</gene>
<dbReference type="Pfam" id="PF03724">
    <property type="entry name" value="META"/>
    <property type="match status" value="1"/>
</dbReference>
<sequence>MRASLLFLLSAVAGVGCQSPPTTSTGNPTAASRPPAPAASLFETRWVLRQVGTQAITVPEGGQEPYLLLRRTGAAEGQGSCNRFRSTAATDSTSHLIFTPVLSTRMACPAIATEQAFTQVLAAAHSYRISGDTLRLYAPTEPDAAPLARLEAVYLR</sequence>
<protein>
    <submittedName>
        <fullName evidence="2">META domain-containing protein</fullName>
    </submittedName>
</protein>
<accession>A0ABW4QYK5</accession>
<dbReference type="InterPro" id="IPR038670">
    <property type="entry name" value="HslJ-like_sf"/>
</dbReference>
<dbReference type="PANTHER" id="PTHR35535">
    <property type="entry name" value="HEAT SHOCK PROTEIN HSLJ"/>
    <property type="match status" value="1"/>
</dbReference>
<dbReference type="RefSeq" id="WP_382316563.1">
    <property type="nucleotide sequence ID" value="NZ_JBHUFD010000018.1"/>
</dbReference>
<dbReference type="Proteomes" id="UP001597197">
    <property type="component" value="Unassembled WGS sequence"/>
</dbReference>
<keyword evidence="3" id="KW-1185">Reference proteome</keyword>
<evidence type="ECO:0000313" key="2">
    <source>
        <dbReference type="EMBL" id="MFD1874609.1"/>
    </source>
</evidence>
<evidence type="ECO:0000259" key="1">
    <source>
        <dbReference type="Pfam" id="PF03724"/>
    </source>
</evidence>
<dbReference type="InterPro" id="IPR005184">
    <property type="entry name" value="DUF306_Meta_HslJ"/>
</dbReference>
<dbReference type="EMBL" id="JBHUFD010000018">
    <property type="protein sequence ID" value="MFD1874609.1"/>
    <property type="molecule type" value="Genomic_DNA"/>
</dbReference>
<name>A0ABW4QYK5_9BACT</name>
<dbReference type="PANTHER" id="PTHR35535:SF2">
    <property type="entry name" value="DUF306 DOMAIN-CONTAINING PROTEIN"/>
    <property type="match status" value="1"/>
</dbReference>
<evidence type="ECO:0000313" key="3">
    <source>
        <dbReference type="Proteomes" id="UP001597197"/>
    </source>
</evidence>
<organism evidence="2 3">
    <name type="scientific">Hymenobacter bucti</name>
    <dbReference type="NCBI Taxonomy" id="1844114"/>
    <lineage>
        <taxon>Bacteria</taxon>
        <taxon>Pseudomonadati</taxon>
        <taxon>Bacteroidota</taxon>
        <taxon>Cytophagia</taxon>
        <taxon>Cytophagales</taxon>
        <taxon>Hymenobacteraceae</taxon>
        <taxon>Hymenobacter</taxon>
    </lineage>
</organism>